<reference evidence="1" key="1">
    <citation type="submission" date="2018-02" db="EMBL/GenBank/DDBJ databases">
        <title>Rhizophora mucronata_Transcriptome.</title>
        <authorList>
            <person name="Meera S.P."/>
            <person name="Sreeshan A."/>
            <person name="Augustine A."/>
        </authorList>
    </citation>
    <scope>NUCLEOTIDE SEQUENCE</scope>
    <source>
        <tissue evidence="1">Leaf</tissue>
    </source>
</reference>
<sequence>MKGCQTRQSYHSWALVEGVTLEKGSARFEVYQKETVQRRISEKKKKYICTTKQNRSSKCMTC</sequence>
<accession>A0A2P2LGJ0</accession>
<evidence type="ECO:0000313" key="1">
    <source>
        <dbReference type="EMBL" id="MBX17098.1"/>
    </source>
</evidence>
<name>A0A2P2LGJ0_RHIMU</name>
<dbReference type="AlphaFoldDB" id="A0A2P2LGJ0"/>
<proteinExistence type="predicted"/>
<protein>
    <submittedName>
        <fullName evidence="1">Uncharacterized protein MANES_08G016300</fullName>
    </submittedName>
</protein>
<organism evidence="1">
    <name type="scientific">Rhizophora mucronata</name>
    <name type="common">Asiatic mangrove</name>
    <dbReference type="NCBI Taxonomy" id="61149"/>
    <lineage>
        <taxon>Eukaryota</taxon>
        <taxon>Viridiplantae</taxon>
        <taxon>Streptophyta</taxon>
        <taxon>Embryophyta</taxon>
        <taxon>Tracheophyta</taxon>
        <taxon>Spermatophyta</taxon>
        <taxon>Magnoliopsida</taxon>
        <taxon>eudicotyledons</taxon>
        <taxon>Gunneridae</taxon>
        <taxon>Pentapetalae</taxon>
        <taxon>rosids</taxon>
        <taxon>fabids</taxon>
        <taxon>Malpighiales</taxon>
        <taxon>Rhizophoraceae</taxon>
        <taxon>Rhizophora</taxon>
    </lineage>
</organism>
<dbReference type="EMBL" id="GGEC01036614">
    <property type="protein sequence ID" value="MBX17098.1"/>
    <property type="molecule type" value="Transcribed_RNA"/>
</dbReference>